<keyword evidence="3" id="KW-1185">Reference proteome</keyword>
<evidence type="ECO:0000256" key="1">
    <source>
        <dbReference type="ARBA" id="ARBA00044755"/>
    </source>
</evidence>
<dbReference type="Pfam" id="PF04519">
    <property type="entry name" value="Bactofilin"/>
    <property type="match status" value="1"/>
</dbReference>
<organism evidence="2 3">
    <name type="scientific">Syntrophaceticus schinkii</name>
    <dbReference type="NCBI Taxonomy" id="499207"/>
    <lineage>
        <taxon>Bacteria</taxon>
        <taxon>Bacillati</taxon>
        <taxon>Bacillota</taxon>
        <taxon>Clostridia</taxon>
        <taxon>Thermoanaerobacterales</taxon>
        <taxon>Thermoanaerobacterales Family III. Incertae Sedis</taxon>
        <taxon>Syntrophaceticus</taxon>
    </lineage>
</organism>
<gene>
    <name evidence="2" type="ORF">SSCH_110010</name>
</gene>
<comment type="similarity">
    <text evidence="1">Belongs to the bactofilin family.</text>
</comment>
<dbReference type="EMBL" id="CDRZ01000013">
    <property type="protein sequence ID" value="CEO87510.1"/>
    <property type="molecule type" value="Genomic_DNA"/>
</dbReference>
<reference evidence="3" key="1">
    <citation type="submission" date="2015-01" db="EMBL/GenBank/DDBJ databases">
        <authorList>
            <person name="Manzoor Shahid"/>
            <person name="Zubair Saima"/>
        </authorList>
    </citation>
    <scope>NUCLEOTIDE SEQUENCE [LARGE SCALE GENOMIC DNA]</scope>
    <source>
        <strain evidence="3">Sp3</strain>
    </source>
</reference>
<dbReference type="InterPro" id="IPR007607">
    <property type="entry name" value="BacA/B"/>
</dbReference>
<evidence type="ECO:0000313" key="2">
    <source>
        <dbReference type="EMBL" id="CEO87510.1"/>
    </source>
</evidence>
<proteinExistence type="inferred from homology"/>
<protein>
    <recommendedName>
        <fullName evidence="4">Integral membrane protein CcmA involved in cell shape determination</fullName>
    </recommendedName>
</protein>
<name>A0A0B7MBS2_9FIRM</name>
<dbReference type="PANTHER" id="PTHR35024">
    <property type="entry name" value="HYPOTHETICAL CYTOSOLIC PROTEIN"/>
    <property type="match status" value="1"/>
</dbReference>
<dbReference type="AlphaFoldDB" id="A0A0B7MBS2"/>
<dbReference type="PANTHER" id="PTHR35024:SF4">
    <property type="entry name" value="POLYMER-FORMING CYTOSKELETAL PROTEIN"/>
    <property type="match status" value="1"/>
</dbReference>
<evidence type="ECO:0008006" key="4">
    <source>
        <dbReference type="Google" id="ProtNLM"/>
    </source>
</evidence>
<dbReference type="Proteomes" id="UP000046155">
    <property type="component" value="Unassembled WGS sequence"/>
</dbReference>
<sequence length="139" mass="14707">MALLKRDVRSEKTGSIVGSDATWEGTIETSSSLRIDGRMKGSVKAGGDIVIGENALVEGDLQGNSILIAGFVQGEIKAVEKLELTSKGKLYGNFQAEKLLVEEGAILRGECRMDLEGLSTEAPVAPVKAEAKNETKTGK</sequence>
<accession>A0A0B7MBS2</accession>
<evidence type="ECO:0000313" key="3">
    <source>
        <dbReference type="Proteomes" id="UP000046155"/>
    </source>
</evidence>
<dbReference type="RefSeq" id="WP_052835175.1">
    <property type="nucleotide sequence ID" value="NZ_CDRZ01000013.1"/>
</dbReference>